<comment type="domain">
    <text evidence="12">Consists of 3 domains; the N-terminus binds the ribosome, the middle domain has PPIase activity, while the C-terminus has intrinsic chaperone activity on its own.</text>
</comment>
<keyword evidence="8 12" id="KW-0413">Isomerase</keyword>
<dbReference type="STRING" id="679192.HMPREF9013_0423"/>
<evidence type="ECO:0000256" key="14">
    <source>
        <dbReference type="RuleBase" id="RU003914"/>
    </source>
</evidence>
<dbReference type="SUPFAM" id="SSF102735">
    <property type="entry name" value="Trigger factor ribosome-binding domain"/>
    <property type="match status" value="1"/>
</dbReference>
<keyword evidence="7 12" id="KW-0143">Chaperone</keyword>
<evidence type="ECO:0000256" key="16">
    <source>
        <dbReference type="SAM" id="MobiDB-lite"/>
    </source>
</evidence>
<dbReference type="InterPro" id="IPR008881">
    <property type="entry name" value="Trigger_fac_ribosome-bd_bac"/>
</dbReference>
<comment type="caution">
    <text evidence="18">The sequence shown here is derived from an EMBL/GenBank/DDBJ whole genome shotgun (WGS) entry which is preliminary data.</text>
</comment>
<dbReference type="Gene3D" id="3.30.70.1050">
    <property type="entry name" value="Trigger factor ribosome-binding domain"/>
    <property type="match status" value="1"/>
</dbReference>
<dbReference type="eggNOG" id="COG0544">
    <property type="taxonomic scope" value="Bacteria"/>
</dbReference>
<comment type="catalytic activity">
    <reaction evidence="1 12 13">
        <text>[protein]-peptidylproline (omega=180) = [protein]-peptidylproline (omega=0)</text>
        <dbReference type="Rhea" id="RHEA:16237"/>
        <dbReference type="Rhea" id="RHEA-COMP:10747"/>
        <dbReference type="Rhea" id="RHEA-COMP:10748"/>
        <dbReference type="ChEBI" id="CHEBI:83833"/>
        <dbReference type="ChEBI" id="CHEBI:83834"/>
        <dbReference type="EC" id="5.2.1.8"/>
    </reaction>
</comment>
<comment type="similarity">
    <text evidence="2 12 14">Belongs to the FKBP-type PPIase family. Tig subfamily.</text>
</comment>
<dbReference type="RefSeq" id="WP_006627538.1">
    <property type="nucleotide sequence ID" value="NZ_ADFR01000016.1"/>
</dbReference>
<evidence type="ECO:0000256" key="3">
    <source>
        <dbReference type="ARBA" id="ARBA00013194"/>
    </source>
</evidence>
<feature type="coiled-coil region" evidence="15">
    <location>
        <begin position="126"/>
        <end position="153"/>
    </location>
</feature>
<dbReference type="GO" id="GO:0043022">
    <property type="term" value="F:ribosome binding"/>
    <property type="evidence" value="ECO:0007669"/>
    <property type="project" value="TreeGrafter"/>
</dbReference>
<dbReference type="InterPro" id="IPR001179">
    <property type="entry name" value="PPIase_FKBP_dom"/>
</dbReference>
<reference evidence="19" key="1">
    <citation type="submission" date="2009-12" db="EMBL/GenBank/DDBJ databases">
        <title>Sequence of Clostridiales genomosp. BVAB3 str. UPII9-5.</title>
        <authorList>
            <person name="Madupu R."/>
            <person name="Durkin A.S."/>
            <person name="Torralba M."/>
            <person name="Methe B."/>
            <person name="Sutton G.G."/>
            <person name="Strausberg R.L."/>
            <person name="Nelson K.E."/>
        </authorList>
    </citation>
    <scope>NUCLEOTIDE SEQUENCE [LARGE SCALE GENOMIC DNA]</scope>
    <source>
        <strain evidence="19">W1219</strain>
    </source>
</reference>
<dbReference type="OrthoDB" id="9767721at2"/>
<dbReference type="Pfam" id="PF05697">
    <property type="entry name" value="Trigger_N"/>
    <property type="match status" value="1"/>
</dbReference>
<dbReference type="GO" id="GO:0043335">
    <property type="term" value="P:protein unfolding"/>
    <property type="evidence" value="ECO:0007669"/>
    <property type="project" value="TreeGrafter"/>
</dbReference>
<evidence type="ECO:0000313" key="18">
    <source>
        <dbReference type="EMBL" id="EFC05144.1"/>
    </source>
</evidence>
<dbReference type="PANTHER" id="PTHR30560">
    <property type="entry name" value="TRIGGER FACTOR CHAPERONE AND PEPTIDYL-PROLYL CIS/TRANS ISOMERASE"/>
    <property type="match status" value="1"/>
</dbReference>
<feature type="compositionally biased region" description="Basic residues" evidence="16">
    <location>
        <begin position="424"/>
        <end position="438"/>
    </location>
</feature>
<dbReference type="Pfam" id="PF00254">
    <property type="entry name" value="FKBP_C"/>
    <property type="match status" value="1"/>
</dbReference>
<protein>
    <recommendedName>
        <fullName evidence="4 12">Trigger factor</fullName>
        <shortName evidence="12">TF</shortName>
        <ecNumber evidence="3 12">5.2.1.8</ecNumber>
    </recommendedName>
    <alternativeName>
        <fullName evidence="11 12">PPIase</fullName>
    </alternativeName>
</protein>
<dbReference type="AlphaFoldDB" id="D2MQ75"/>
<organism evidence="18 19">
    <name type="scientific">Bulleidia extructa W1219</name>
    <dbReference type="NCBI Taxonomy" id="679192"/>
    <lineage>
        <taxon>Bacteria</taxon>
        <taxon>Bacillati</taxon>
        <taxon>Bacillota</taxon>
        <taxon>Erysipelotrichia</taxon>
        <taxon>Erysipelotrichales</taxon>
        <taxon>Erysipelotrichaceae</taxon>
        <taxon>Bulleidia</taxon>
    </lineage>
</organism>
<dbReference type="SUPFAM" id="SSF109998">
    <property type="entry name" value="Triger factor/SurA peptide-binding domain-like"/>
    <property type="match status" value="1"/>
</dbReference>
<evidence type="ECO:0000256" key="7">
    <source>
        <dbReference type="ARBA" id="ARBA00023186"/>
    </source>
</evidence>
<dbReference type="GO" id="GO:0051083">
    <property type="term" value="P:'de novo' cotranslational protein folding"/>
    <property type="evidence" value="ECO:0007669"/>
    <property type="project" value="TreeGrafter"/>
</dbReference>
<dbReference type="Proteomes" id="UP000005017">
    <property type="component" value="Unassembled WGS sequence"/>
</dbReference>
<accession>D2MQ75</accession>
<dbReference type="GO" id="GO:0003755">
    <property type="term" value="F:peptidyl-prolyl cis-trans isomerase activity"/>
    <property type="evidence" value="ECO:0007669"/>
    <property type="project" value="UniProtKB-UniRule"/>
</dbReference>
<dbReference type="InterPro" id="IPR005215">
    <property type="entry name" value="Trig_fac"/>
</dbReference>
<dbReference type="GO" id="GO:0005737">
    <property type="term" value="C:cytoplasm"/>
    <property type="evidence" value="ECO:0007669"/>
    <property type="project" value="UniProtKB-SubCell"/>
</dbReference>
<evidence type="ECO:0000256" key="13">
    <source>
        <dbReference type="PROSITE-ProRule" id="PRU00277"/>
    </source>
</evidence>
<dbReference type="HAMAP" id="MF_00303">
    <property type="entry name" value="Trigger_factor_Tig"/>
    <property type="match status" value="1"/>
</dbReference>
<proteinExistence type="inferred from homology"/>
<keyword evidence="5 12" id="KW-0132">Cell division</keyword>
<dbReference type="SUPFAM" id="SSF54534">
    <property type="entry name" value="FKBP-like"/>
    <property type="match status" value="1"/>
</dbReference>
<keyword evidence="12" id="KW-0963">Cytoplasm</keyword>
<keyword evidence="19" id="KW-1185">Reference proteome</keyword>
<evidence type="ECO:0000256" key="11">
    <source>
        <dbReference type="ARBA" id="ARBA00029986"/>
    </source>
</evidence>
<gene>
    <name evidence="12 18" type="primary">tig</name>
    <name evidence="18" type="ORF">HMPREF9013_0423</name>
</gene>
<dbReference type="PANTHER" id="PTHR30560:SF3">
    <property type="entry name" value="TRIGGER FACTOR-LIKE PROTEIN TIG, CHLOROPLASTIC"/>
    <property type="match status" value="1"/>
</dbReference>
<evidence type="ECO:0000256" key="9">
    <source>
        <dbReference type="ARBA" id="ARBA00023306"/>
    </source>
</evidence>
<keyword evidence="6 12" id="KW-0697">Rotamase</keyword>
<evidence type="ECO:0000256" key="12">
    <source>
        <dbReference type="HAMAP-Rule" id="MF_00303"/>
    </source>
</evidence>
<dbReference type="EMBL" id="ADFR01000016">
    <property type="protein sequence ID" value="EFC05144.1"/>
    <property type="molecule type" value="Genomic_DNA"/>
</dbReference>
<dbReference type="InterPro" id="IPR027304">
    <property type="entry name" value="Trigger_fact/SurA_dom_sf"/>
</dbReference>
<dbReference type="InterPro" id="IPR046357">
    <property type="entry name" value="PPIase_dom_sf"/>
</dbReference>
<evidence type="ECO:0000256" key="2">
    <source>
        <dbReference type="ARBA" id="ARBA00005464"/>
    </source>
</evidence>
<feature type="coiled-coil region" evidence="15">
    <location>
        <begin position="360"/>
        <end position="387"/>
    </location>
</feature>
<dbReference type="InterPro" id="IPR036611">
    <property type="entry name" value="Trigger_fac_ribosome-bd_sf"/>
</dbReference>
<dbReference type="EC" id="5.2.1.8" evidence="3 12"/>
<dbReference type="GO" id="GO:0015031">
    <property type="term" value="P:protein transport"/>
    <property type="evidence" value="ECO:0007669"/>
    <property type="project" value="UniProtKB-UniRule"/>
</dbReference>
<evidence type="ECO:0000256" key="4">
    <source>
        <dbReference type="ARBA" id="ARBA00016902"/>
    </source>
</evidence>
<evidence type="ECO:0000259" key="17">
    <source>
        <dbReference type="PROSITE" id="PS50059"/>
    </source>
</evidence>
<name>D2MQ75_9FIRM</name>
<dbReference type="PROSITE" id="PS50059">
    <property type="entry name" value="FKBP_PPIASE"/>
    <property type="match status" value="1"/>
</dbReference>
<keyword evidence="9 12" id="KW-0131">Cell cycle</keyword>
<comment type="subcellular location">
    <subcellularLocation>
        <location evidence="12">Cytoplasm</location>
    </subcellularLocation>
    <text evidence="12">About half TF is bound to the ribosome near the polypeptide exit tunnel while the other half is free in the cytoplasm.</text>
</comment>
<dbReference type="InterPro" id="IPR037041">
    <property type="entry name" value="Trigger_fac_C_sf"/>
</dbReference>
<dbReference type="NCBIfam" id="TIGR00115">
    <property type="entry name" value="tig"/>
    <property type="match status" value="1"/>
</dbReference>
<feature type="region of interest" description="Disordered" evidence="16">
    <location>
        <begin position="424"/>
        <end position="445"/>
    </location>
</feature>
<evidence type="ECO:0000256" key="8">
    <source>
        <dbReference type="ARBA" id="ARBA00023235"/>
    </source>
</evidence>
<feature type="domain" description="PPIase FKBP-type" evidence="17">
    <location>
        <begin position="160"/>
        <end position="242"/>
    </location>
</feature>
<sequence>MANWTLKEKSTGDLSVVIEGETWKKAVKKAFNKLVSNITLPGFRKGQAPKAMLEKRISENERYLEAVQDNANTWLREALEETQLTPISQPKLDIKTIEADKAEVVYTFAVQPEANVKEYKGLEYPLEEVSVSEKEIKSELDRMREQYAEMEIKKGKAVKGNTVNIDYEGFKDGIPFEGGKADGYDLVLGSGSFIPGFEEQLIGTKAGEEKEIELSFPKDYHAVDLAGAPVTFKVKVNEVKVKKLPEVNDDFAQDINAPGVENVEQLNKMIEDRLLNSKKKTANETAESALMDALVANTEVQLPDVMVEEEVQNQVNQLAQQIQQYGMSLDAYLKMIGQTQETLKKGYHDNAVKTVTLRLALEAVAKAENLTANEEEIEKEYSDIASQYNMEIDRVKSMISKNMLSKDVVNKKAYDFVKDNAKKVAPKVKKTSSKPKTTKKSEEKK</sequence>
<evidence type="ECO:0000256" key="6">
    <source>
        <dbReference type="ARBA" id="ARBA00023110"/>
    </source>
</evidence>
<dbReference type="PIRSF" id="PIRSF003095">
    <property type="entry name" value="Trigger_factor"/>
    <property type="match status" value="1"/>
</dbReference>
<dbReference type="GO" id="GO:0051301">
    <property type="term" value="P:cell division"/>
    <property type="evidence" value="ECO:0007669"/>
    <property type="project" value="UniProtKB-KW"/>
</dbReference>
<evidence type="ECO:0000256" key="5">
    <source>
        <dbReference type="ARBA" id="ARBA00022618"/>
    </source>
</evidence>
<evidence type="ECO:0000313" key="19">
    <source>
        <dbReference type="Proteomes" id="UP000005017"/>
    </source>
</evidence>
<dbReference type="Gene3D" id="3.10.50.40">
    <property type="match status" value="1"/>
</dbReference>
<evidence type="ECO:0000256" key="10">
    <source>
        <dbReference type="ARBA" id="ARBA00024849"/>
    </source>
</evidence>
<dbReference type="Gene3D" id="1.10.3120.10">
    <property type="entry name" value="Trigger factor, C-terminal domain"/>
    <property type="match status" value="1"/>
</dbReference>
<dbReference type="FunFam" id="3.10.50.40:FF:000001">
    <property type="entry name" value="Trigger factor"/>
    <property type="match status" value="1"/>
</dbReference>
<evidence type="ECO:0000256" key="15">
    <source>
        <dbReference type="SAM" id="Coils"/>
    </source>
</evidence>
<dbReference type="GO" id="GO:0044183">
    <property type="term" value="F:protein folding chaperone"/>
    <property type="evidence" value="ECO:0007669"/>
    <property type="project" value="TreeGrafter"/>
</dbReference>
<evidence type="ECO:0000256" key="1">
    <source>
        <dbReference type="ARBA" id="ARBA00000971"/>
    </source>
</evidence>
<keyword evidence="15" id="KW-0175">Coiled coil</keyword>
<comment type="function">
    <text evidence="10 12">Involved in protein export. Acts as a chaperone by maintaining the newly synthesized protein in an open conformation. Functions as a peptidyl-prolyl cis-trans isomerase.</text>
</comment>
<dbReference type="InterPro" id="IPR008880">
    <property type="entry name" value="Trigger_fac_C"/>
</dbReference>
<dbReference type="Pfam" id="PF05698">
    <property type="entry name" value="Trigger_C"/>
    <property type="match status" value="1"/>
</dbReference>